<dbReference type="Proteomes" id="UP001152531">
    <property type="component" value="Unassembled WGS sequence"/>
</dbReference>
<reference evidence="1" key="1">
    <citation type="submission" date="2022-06" db="EMBL/GenBank/DDBJ databases">
        <authorList>
            <person name="Legras J.-L."/>
            <person name="Devillers H."/>
            <person name="Grondin C."/>
        </authorList>
    </citation>
    <scope>NUCLEOTIDE SEQUENCE</scope>
    <source>
        <strain evidence="1">CLIB 1444</strain>
    </source>
</reference>
<sequence>MKTYLITGANRGIGLGLVTELVKNPDNKVLVTVRKSANIEALEALGSNNLQIFYCDIAVEKEMDQAFEEITKKVDSIDIAILNAAYIDGNMKSPLELTESQESWKEFTTGTTKSIEINAYSQIYLTNKLIPLVEKSQEKKIIFISTSFGNDEFIERSRIDNVLPYSLSKSMTNTIVAKYTNIAKQKKMTIIALCPGIVNSNGLSDEIMAGFIEGFKAGFLRNNEDFVGIQTVEQACKKFLKAVEFYGPIQSGKLFSTNGSEHMSA</sequence>
<evidence type="ECO:0000313" key="2">
    <source>
        <dbReference type="Proteomes" id="UP001152531"/>
    </source>
</evidence>
<accession>A0ACA9YGE3</accession>
<gene>
    <name evidence="1" type="ORF">CLIB1444_25S00100</name>
</gene>
<keyword evidence="2" id="KW-1185">Reference proteome</keyword>
<protein>
    <submittedName>
        <fullName evidence="1">Uncharacterized oxidoreductase</fullName>
    </submittedName>
</protein>
<evidence type="ECO:0000313" key="1">
    <source>
        <dbReference type="EMBL" id="CAH6723975.1"/>
    </source>
</evidence>
<comment type="caution">
    <text evidence="1">The sequence shown here is derived from an EMBL/GenBank/DDBJ whole genome shotgun (WGS) entry which is preliminary data.</text>
</comment>
<organism evidence="1 2">
    <name type="scientific">[Candida] jaroonii</name>
    <dbReference type="NCBI Taxonomy" id="467808"/>
    <lineage>
        <taxon>Eukaryota</taxon>
        <taxon>Fungi</taxon>
        <taxon>Dikarya</taxon>
        <taxon>Ascomycota</taxon>
        <taxon>Saccharomycotina</taxon>
        <taxon>Pichiomycetes</taxon>
        <taxon>Debaryomycetaceae</taxon>
        <taxon>Yamadazyma</taxon>
    </lineage>
</organism>
<name>A0ACA9YGE3_9ASCO</name>
<dbReference type="EMBL" id="CALSDN010000025">
    <property type="protein sequence ID" value="CAH6723975.1"/>
    <property type="molecule type" value="Genomic_DNA"/>
</dbReference>
<proteinExistence type="predicted"/>